<dbReference type="EMBL" id="JAWIIV010000005">
    <property type="protein sequence ID" value="MEC4719141.1"/>
    <property type="molecule type" value="Genomic_DNA"/>
</dbReference>
<feature type="domain" description="Tlde1" evidence="1">
    <location>
        <begin position="23"/>
        <end position="140"/>
    </location>
</feature>
<organism evidence="2 3">
    <name type="scientific">Noviherbaspirillum album</name>
    <dbReference type="NCBI Taxonomy" id="3080276"/>
    <lineage>
        <taxon>Bacteria</taxon>
        <taxon>Pseudomonadati</taxon>
        <taxon>Pseudomonadota</taxon>
        <taxon>Betaproteobacteria</taxon>
        <taxon>Burkholderiales</taxon>
        <taxon>Oxalobacteraceae</taxon>
        <taxon>Noviherbaspirillum</taxon>
    </lineage>
</organism>
<dbReference type="Pfam" id="PF10908">
    <property type="entry name" value="Tlde1_dom"/>
    <property type="match status" value="1"/>
</dbReference>
<dbReference type="InterPro" id="IPR021225">
    <property type="entry name" value="Tlde1_dom"/>
</dbReference>
<comment type="caution">
    <text evidence="2">The sequence shown here is derived from an EMBL/GenBank/DDBJ whole genome shotgun (WGS) entry which is preliminary data.</text>
</comment>
<sequence length="152" mass="16697">MFQCSFELNNQAMSAFRLGASSYPAFSGLGRHANQRAVACVKGTGPIPPGAYYIFDRQSGEMLGPIRDMINGRNDWFALYAADNSIDDETFCEEVKRGNFRLHPKGVTGRSEGCVAIDKESDFIQLRAILTSAKPISVPGTKLKAYGRLVVR</sequence>
<accession>A0ABU6J698</accession>
<gene>
    <name evidence="2" type="ORF">RY831_08275</name>
</gene>
<name>A0ABU6J698_9BURK</name>
<evidence type="ECO:0000313" key="2">
    <source>
        <dbReference type="EMBL" id="MEC4719141.1"/>
    </source>
</evidence>
<proteinExistence type="predicted"/>
<dbReference type="Proteomes" id="UP001352263">
    <property type="component" value="Unassembled WGS sequence"/>
</dbReference>
<dbReference type="RefSeq" id="WP_326505859.1">
    <property type="nucleotide sequence ID" value="NZ_JAWIIV010000005.1"/>
</dbReference>
<evidence type="ECO:0000313" key="3">
    <source>
        <dbReference type="Proteomes" id="UP001352263"/>
    </source>
</evidence>
<protein>
    <submittedName>
        <fullName evidence="2">DUF2778 domain-containing protein</fullName>
    </submittedName>
</protein>
<reference evidence="2 3" key="1">
    <citation type="submission" date="2023-10" db="EMBL/GenBank/DDBJ databases">
        <title>Noviherbaspirillum sp. CPCC 100848 genome assembly.</title>
        <authorList>
            <person name="Li X.Y."/>
            <person name="Fang X.M."/>
        </authorList>
    </citation>
    <scope>NUCLEOTIDE SEQUENCE [LARGE SCALE GENOMIC DNA]</scope>
    <source>
        <strain evidence="2 3">CPCC 100848</strain>
    </source>
</reference>
<keyword evidence="3" id="KW-1185">Reference proteome</keyword>
<evidence type="ECO:0000259" key="1">
    <source>
        <dbReference type="Pfam" id="PF10908"/>
    </source>
</evidence>